<name>A0ABU9BKQ2_9BURK</name>
<dbReference type="Proteomes" id="UP001371218">
    <property type="component" value="Unassembled WGS sequence"/>
</dbReference>
<gene>
    <name evidence="1" type="ORF">AACH06_01615</name>
</gene>
<evidence type="ECO:0008006" key="3">
    <source>
        <dbReference type="Google" id="ProtNLM"/>
    </source>
</evidence>
<dbReference type="InterPro" id="IPR045584">
    <property type="entry name" value="Pilin-like"/>
</dbReference>
<dbReference type="EMBL" id="JBBUTG010000001">
    <property type="protein sequence ID" value="MEK8029505.1"/>
    <property type="molecule type" value="Genomic_DNA"/>
</dbReference>
<proteinExistence type="predicted"/>
<dbReference type="RefSeq" id="WP_341423841.1">
    <property type="nucleotide sequence ID" value="NZ_JBBUTG010000001.1"/>
</dbReference>
<evidence type="ECO:0000313" key="2">
    <source>
        <dbReference type="Proteomes" id="UP001371218"/>
    </source>
</evidence>
<dbReference type="SUPFAM" id="SSF54523">
    <property type="entry name" value="Pili subunits"/>
    <property type="match status" value="1"/>
</dbReference>
<keyword evidence="2" id="KW-1185">Reference proteome</keyword>
<comment type="caution">
    <text evidence="1">The sequence shown here is derived from an EMBL/GenBank/DDBJ whole genome shotgun (WGS) entry which is preliminary data.</text>
</comment>
<sequence>MVALIVVAVLVALALPRLASSRVAARQVLLKSLMATTQSTAHLFHLRCEAQRAALPPGSTDCGELLIQGTKVVGVHGWPAASLDGIAAAVNSWGEAADIDWRPARFDGQPALRARLRPTQVAGTCEFIYAQAASPGAAPRIELTDASCP</sequence>
<accession>A0ABU9BKQ2</accession>
<evidence type="ECO:0000313" key="1">
    <source>
        <dbReference type="EMBL" id="MEK8029505.1"/>
    </source>
</evidence>
<reference evidence="1 2" key="1">
    <citation type="submission" date="2024-04" db="EMBL/GenBank/DDBJ databases">
        <title>Novel species of the genus Ideonella isolated from streams.</title>
        <authorList>
            <person name="Lu H."/>
        </authorList>
    </citation>
    <scope>NUCLEOTIDE SEQUENCE [LARGE SCALE GENOMIC DNA]</scope>
    <source>
        <strain evidence="1 2">DXS29W</strain>
    </source>
</reference>
<organism evidence="1 2">
    <name type="scientific">Ideonella lacteola</name>
    <dbReference type="NCBI Taxonomy" id="2984193"/>
    <lineage>
        <taxon>Bacteria</taxon>
        <taxon>Pseudomonadati</taxon>
        <taxon>Pseudomonadota</taxon>
        <taxon>Betaproteobacteria</taxon>
        <taxon>Burkholderiales</taxon>
        <taxon>Sphaerotilaceae</taxon>
        <taxon>Ideonella</taxon>
    </lineage>
</organism>
<protein>
    <recommendedName>
        <fullName evidence="3">Pilus assembly protein</fullName>
    </recommendedName>
</protein>